<evidence type="ECO:0000313" key="3">
    <source>
        <dbReference type="Proteomes" id="UP001211005"/>
    </source>
</evidence>
<dbReference type="Proteomes" id="UP001211005">
    <property type="component" value="Chromosome"/>
</dbReference>
<organism evidence="2 3">
    <name type="scientific">Hymenobacter canadensis</name>
    <dbReference type="NCBI Taxonomy" id="2999067"/>
    <lineage>
        <taxon>Bacteria</taxon>
        <taxon>Pseudomonadati</taxon>
        <taxon>Bacteroidota</taxon>
        <taxon>Cytophagia</taxon>
        <taxon>Cytophagales</taxon>
        <taxon>Hymenobacteraceae</taxon>
        <taxon>Hymenobacter</taxon>
    </lineage>
</organism>
<dbReference type="EMBL" id="CP114767">
    <property type="protein sequence ID" value="WBA41924.1"/>
    <property type="molecule type" value="Genomic_DNA"/>
</dbReference>
<keyword evidence="1" id="KW-0732">Signal</keyword>
<feature type="signal peptide" evidence="1">
    <location>
        <begin position="1"/>
        <end position="23"/>
    </location>
</feature>
<reference evidence="2 3" key="1">
    <citation type="submission" date="2022-12" db="EMBL/GenBank/DDBJ databases">
        <title>Hymenobacter canadensis sp. nov. isolated from lake water of the Cambridge Bay, Canada.</title>
        <authorList>
            <person name="Kim W.H."/>
            <person name="Lee Y.M."/>
        </authorList>
    </citation>
    <scope>NUCLEOTIDE SEQUENCE [LARGE SCALE GENOMIC DNA]</scope>
    <source>
        <strain evidence="2 3">PAMC 29467</strain>
    </source>
</reference>
<protein>
    <recommendedName>
        <fullName evidence="4">SH3 domain-containing protein</fullName>
    </recommendedName>
</protein>
<evidence type="ECO:0000256" key="1">
    <source>
        <dbReference type="SAM" id="SignalP"/>
    </source>
</evidence>
<feature type="chain" id="PRO_5046133438" description="SH3 domain-containing protein" evidence="1">
    <location>
        <begin position="24"/>
        <end position="232"/>
    </location>
</feature>
<evidence type="ECO:0008006" key="4">
    <source>
        <dbReference type="Google" id="ProtNLM"/>
    </source>
</evidence>
<evidence type="ECO:0000313" key="2">
    <source>
        <dbReference type="EMBL" id="WBA41924.1"/>
    </source>
</evidence>
<sequence length="232" mass="25209">MKKTVLAAIGAFMLLGASSSTSSASKERRYVINVSGAVLHKQPSFKSATVRTIPVGSAVEIQETLASTVTQPISAGFGLPGRWMKVTTPSSAGYIFSADLTAIRPVIEKGIDGLRHINLLGAKKGTREEHPKTGELRTITEYANSTYVYTSFDSCFDHDYTFRKLALHEVYHQMINSYSGYDGQKLVQPTLISRKGNVYTFTCGFGSSDAAQELKLTVNKNGSIVISSYDCT</sequence>
<accession>A0ABY7LQ06</accession>
<keyword evidence="3" id="KW-1185">Reference proteome</keyword>
<proteinExistence type="predicted"/>
<gene>
    <name evidence="2" type="ORF">O3303_19205</name>
</gene>
<name>A0ABY7LQ06_9BACT</name>
<dbReference type="RefSeq" id="WP_269559982.1">
    <property type="nucleotide sequence ID" value="NZ_CP114767.1"/>
</dbReference>